<evidence type="ECO:0000256" key="5">
    <source>
        <dbReference type="ARBA" id="ARBA00023002"/>
    </source>
</evidence>
<organism evidence="9 10">
    <name type="scientific">Neonectria punicea</name>
    <dbReference type="NCBI Taxonomy" id="979145"/>
    <lineage>
        <taxon>Eukaryota</taxon>
        <taxon>Fungi</taxon>
        <taxon>Dikarya</taxon>
        <taxon>Ascomycota</taxon>
        <taxon>Pezizomycotina</taxon>
        <taxon>Sordariomycetes</taxon>
        <taxon>Hypocreomycetidae</taxon>
        <taxon>Hypocreales</taxon>
        <taxon>Nectriaceae</taxon>
        <taxon>Neonectria</taxon>
    </lineage>
</organism>
<evidence type="ECO:0000313" key="9">
    <source>
        <dbReference type="EMBL" id="KAK7419589.1"/>
    </source>
</evidence>
<reference evidence="9 10" key="1">
    <citation type="journal article" date="2025" name="Microbiol. Resour. Announc.">
        <title>Draft genome sequences for Neonectria magnoliae and Neonectria punicea, canker pathogens of Liriodendron tulipifera and Acer saccharum in West Virginia.</title>
        <authorList>
            <person name="Petronek H.M."/>
            <person name="Kasson M.T."/>
            <person name="Metheny A.M."/>
            <person name="Stauder C.M."/>
            <person name="Lovett B."/>
            <person name="Lynch S.C."/>
            <person name="Garnas J.R."/>
            <person name="Kasson L.R."/>
            <person name="Stajich J.E."/>
        </authorList>
    </citation>
    <scope>NUCLEOTIDE SEQUENCE [LARGE SCALE GENOMIC DNA]</scope>
    <source>
        <strain evidence="9 10">NRRL 64653</strain>
    </source>
</reference>
<dbReference type="Pfam" id="PF00067">
    <property type="entry name" value="p450"/>
    <property type="match status" value="1"/>
</dbReference>
<keyword evidence="10" id="KW-1185">Reference proteome</keyword>
<dbReference type="Proteomes" id="UP001498476">
    <property type="component" value="Unassembled WGS sequence"/>
</dbReference>
<keyword evidence="3" id="KW-0349">Heme</keyword>
<dbReference type="InterPro" id="IPR050121">
    <property type="entry name" value="Cytochrome_P450_monoxygenase"/>
</dbReference>
<evidence type="ECO:0000256" key="7">
    <source>
        <dbReference type="ARBA" id="ARBA00023033"/>
    </source>
</evidence>
<accession>A0ABR1HEH3</accession>
<dbReference type="InterPro" id="IPR002401">
    <property type="entry name" value="Cyt_P450_E_grp-I"/>
</dbReference>
<dbReference type="Gene3D" id="3.30.559.10">
    <property type="entry name" value="Chloramphenicol acetyltransferase-like domain"/>
    <property type="match status" value="2"/>
</dbReference>
<dbReference type="CDD" id="cd11058">
    <property type="entry name" value="CYP60B-like"/>
    <property type="match status" value="1"/>
</dbReference>
<protein>
    <submittedName>
        <fullName evidence="9">Uncharacterized protein</fullName>
    </submittedName>
</protein>
<dbReference type="InterPro" id="IPR001128">
    <property type="entry name" value="Cyt_P450"/>
</dbReference>
<sequence>MWTGYHHRAVQELHAKYGPIVRIAPNNLSFINPQAWKDIYAHKKTREQEMIKDPEFYVRNPDAPTIVNGNREEHARYRRLYSPGFSARSLREQEPLIQGYVNMFVNGLGRACEHGETPVDMVQWFNWVTFDIIGDLAFGEPFGCLENGATDWLLKLNQIEEAQMHFRIIQHIPLLGRYARQIVNTMLPSEAVKGAEGHRKLTQDKVSRRVNNNASRPDFMDHILRQPPGKGFTFGEMLSNSATLIQAGSETTATLLSGALHLLLQHPDKMQKLVDELTTSFASDDMMTIENTDRLPYLAASLRRLCAYIHRLYQDFRDRSPRPEPRSMATEQTSVAVNHYAAYHSPHNFSRPEEFIPERFIDVAAFPDDRRDVLQPFSMGPRNCIGKSLAYAEGRLILGRAVWKFDMRLSEKSQNWMRDQKGYVTWLRPGMEVYVKLRDCSYHLTAIADANQILLLQAVIMPKVEEFHLHPFGWENDPEEERFKLSTLDYLSTTTYTNMAVFFELEHANKTKVAAILKQGLERTLSQVRHLVGTIERDEDGYHSIIRRKDSTVKFVIQYLDSPEDKFPSFSEIAEAHFLSSALGDINVLSNAPMTCGNKPEAHPDNSPALSSYKANFIPGGLIFNIHTHHYSNGIMGFSSLVQQLAENCHAIVNGTEFPSFDPMCLDRSLFGSLGFDRPTVSNETQVEAPPRPDRNLQHKQSQSLMFHLRKSRASELKKAASPSDGSWISTYNAVCALMWRVLCKIREPLYAPGLAYKPVWAEGVTISKLFTNPPIPARMQGNLQIDITSTASTIPQFTLAEVISEVPLSKLATYTRQMTDSVTVDMLSSALQKLANVRNKQDLSINVDSFPPMSLLTSDWRSAALCTFDFGFASPSAYRHLFGGVPLCQVLVYPPRKGPAGDDEGMEIQLTVETELVQQLVDDPEWNKYFEFRGTDAWEEGSIGDHRSKL</sequence>
<keyword evidence="5" id="KW-0560">Oxidoreductase</keyword>
<dbReference type="InterPro" id="IPR036396">
    <property type="entry name" value="Cyt_P450_sf"/>
</dbReference>
<dbReference type="PANTHER" id="PTHR24305:SF230">
    <property type="entry name" value="P450, PUTATIVE (EUROFUNG)-RELATED"/>
    <property type="match status" value="1"/>
</dbReference>
<dbReference type="SUPFAM" id="SSF48264">
    <property type="entry name" value="Cytochrome P450"/>
    <property type="match status" value="1"/>
</dbReference>
<dbReference type="PANTHER" id="PTHR24305">
    <property type="entry name" value="CYTOCHROME P450"/>
    <property type="match status" value="1"/>
</dbReference>
<dbReference type="PROSITE" id="PS00086">
    <property type="entry name" value="CYTOCHROME_P450"/>
    <property type="match status" value="1"/>
</dbReference>
<name>A0ABR1HEH3_9HYPO</name>
<dbReference type="InterPro" id="IPR023213">
    <property type="entry name" value="CAT-like_dom_sf"/>
</dbReference>
<comment type="similarity">
    <text evidence="2">Belongs to the cytochrome P450 family.</text>
</comment>
<keyword evidence="4" id="KW-0479">Metal-binding</keyword>
<keyword evidence="6" id="KW-0408">Iron</keyword>
<evidence type="ECO:0000256" key="8">
    <source>
        <dbReference type="SAM" id="MobiDB-lite"/>
    </source>
</evidence>
<evidence type="ECO:0000256" key="4">
    <source>
        <dbReference type="ARBA" id="ARBA00022723"/>
    </source>
</evidence>
<evidence type="ECO:0000256" key="1">
    <source>
        <dbReference type="ARBA" id="ARBA00001971"/>
    </source>
</evidence>
<dbReference type="InterPro" id="IPR017972">
    <property type="entry name" value="Cyt_P450_CS"/>
</dbReference>
<keyword evidence="7" id="KW-0503">Monooxygenase</keyword>
<evidence type="ECO:0000256" key="2">
    <source>
        <dbReference type="ARBA" id="ARBA00010617"/>
    </source>
</evidence>
<dbReference type="EMBL" id="JAZAVJ010000036">
    <property type="protein sequence ID" value="KAK7419589.1"/>
    <property type="molecule type" value="Genomic_DNA"/>
</dbReference>
<dbReference type="Pfam" id="PF02458">
    <property type="entry name" value="Transferase"/>
    <property type="match status" value="1"/>
</dbReference>
<evidence type="ECO:0000313" key="10">
    <source>
        <dbReference type="Proteomes" id="UP001498476"/>
    </source>
</evidence>
<feature type="region of interest" description="Disordered" evidence="8">
    <location>
        <begin position="681"/>
        <end position="701"/>
    </location>
</feature>
<gene>
    <name evidence="9" type="ORF">QQX98_003180</name>
</gene>
<proteinExistence type="inferred from homology"/>
<dbReference type="PRINTS" id="PR00385">
    <property type="entry name" value="P450"/>
</dbReference>
<comment type="caution">
    <text evidence="9">The sequence shown here is derived from an EMBL/GenBank/DDBJ whole genome shotgun (WGS) entry which is preliminary data.</text>
</comment>
<dbReference type="Gene3D" id="1.10.630.10">
    <property type="entry name" value="Cytochrome P450"/>
    <property type="match status" value="1"/>
</dbReference>
<comment type="cofactor">
    <cofactor evidence="1">
        <name>heme</name>
        <dbReference type="ChEBI" id="CHEBI:30413"/>
    </cofactor>
</comment>
<evidence type="ECO:0000256" key="6">
    <source>
        <dbReference type="ARBA" id="ARBA00023004"/>
    </source>
</evidence>
<evidence type="ECO:0000256" key="3">
    <source>
        <dbReference type="ARBA" id="ARBA00022617"/>
    </source>
</evidence>
<dbReference type="PRINTS" id="PR00463">
    <property type="entry name" value="EP450I"/>
</dbReference>